<evidence type="ECO:0000313" key="1">
    <source>
        <dbReference type="EMBL" id="MCZ6162305.1"/>
    </source>
</evidence>
<sequence>MSKLKLNIDEQITNMKSKGIKFNIITENEAKHLLEYSSYYFKIKSYCRNYQKINDKYINLEFAYLYELSKIDMYLRRIIIDISLNIEHTLKTAILRDFNMLPSNGEDIVNGFLNSRYGQSTRDYINRQRGDESVSNRLITNNTPPNMPFWVLVEVIQFGDLRKLYKYFYQRFARFKSVRDRRELDKMIFSTKSLRNLAAHNNCIITNIFDNSARLPICKDELTPFKMQIEKNLNDSIDETLKNRYIGDFSMMMWLAMRIIKSDGLKNHIKMEISEFFKKTCMSKKRKRYFFKNRRFRDRVCLIYRSYKTLSNI</sequence>
<protein>
    <submittedName>
        <fullName evidence="1">Abi family protein</fullName>
    </submittedName>
</protein>
<name>A0A9Q4KRN6_9BACT</name>
<proteinExistence type="predicted"/>
<dbReference type="EMBL" id="JAPXGP010000006">
    <property type="protein sequence ID" value="MCZ6162305.1"/>
    <property type="molecule type" value="Genomic_DNA"/>
</dbReference>
<dbReference type="InterPro" id="IPR011664">
    <property type="entry name" value="Abi_system_AbiD/AbiF-like"/>
</dbReference>
<reference evidence="1" key="1">
    <citation type="submission" date="2022-12" db="EMBL/GenBank/DDBJ databases">
        <title>Species Delineation and Comparative Genomics within the Campylobacter ureolyticus Complex.</title>
        <authorList>
            <person name="Maki J."/>
            <person name="Howard M."/>
            <person name="Connelly S."/>
            <person name="Hardy D.J."/>
            <person name="Cameron A."/>
        </authorList>
    </citation>
    <scope>NUCLEOTIDE SEQUENCE</scope>
    <source>
        <strain evidence="1">URMC_786</strain>
    </source>
</reference>
<dbReference type="RefSeq" id="WP_269480544.1">
    <property type="nucleotide sequence ID" value="NZ_JAPXGH010000008.1"/>
</dbReference>
<dbReference type="Pfam" id="PF07751">
    <property type="entry name" value="Abi_2"/>
    <property type="match status" value="1"/>
</dbReference>
<evidence type="ECO:0000313" key="2">
    <source>
        <dbReference type="Proteomes" id="UP001075461"/>
    </source>
</evidence>
<dbReference type="Proteomes" id="UP001075461">
    <property type="component" value="Unassembled WGS sequence"/>
</dbReference>
<accession>A0A9Q4KRN6</accession>
<organism evidence="1 2">
    <name type="scientific">Campylobacter ureolyticus</name>
    <dbReference type="NCBI Taxonomy" id="827"/>
    <lineage>
        <taxon>Bacteria</taxon>
        <taxon>Pseudomonadati</taxon>
        <taxon>Campylobacterota</taxon>
        <taxon>Epsilonproteobacteria</taxon>
        <taxon>Campylobacterales</taxon>
        <taxon>Campylobacteraceae</taxon>
        <taxon>Campylobacter</taxon>
    </lineage>
</organism>
<comment type="caution">
    <text evidence="1">The sequence shown here is derived from an EMBL/GenBank/DDBJ whole genome shotgun (WGS) entry which is preliminary data.</text>
</comment>
<gene>
    <name evidence="1" type="ORF">O6B92_08180</name>
</gene>
<dbReference type="AlphaFoldDB" id="A0A9Q4KRN6"/>